<gene>
    <name evidence="1" type="ORF">HSBGL_4035</name>
</gene>
<reference evidence="1" key="1">
    <citation type="submission" date="2020-11" db="EMBL/GenBank/DDBJ databases">
        <title>Carbohydrate-dependent, anaerobic sulfur respiration: A novel catabolism in halophilic archaea.</title>
        <authorList>
            <person name="Sorokin D.Y."/>
            <person name="Messina E."/>
            <person name="Smedile F."/>
            <person name="La Cono V."/>
            <person name="Hallsworth J.E."/>
            <person name="Yakimov M.M."/>
        </authorList>
    </citation>
    <scope>NUCLEOTIDE SEQUENCE</scope>
    <source>
        <strain evidence="1">HSR-Bgl</strain>
        <plasmid evidence="1">pHSR-Bgl01</plasmid>
    </source>
</reference>
<sequence>MYLYIVELPARNPFGGLVEWTVKVSGHSIFPLWDSPTDGAFKRASWQFHGSLENALADFVPK</sequence>
<dbReference type="AlphaFoldDB" id="A0A897NRI4"/>
<protein>
    <submittedName>
        <fullName evidence="1">Uncharacterized protein</fullName>
    </submittedName>
</protein>
<name>A0A897NRI4_9EURY</name>
<evidence type="ECO:0000313" key="2">
    <source>
        <dbReference type="Proteomes" id="UP000663305"/>
    </source>
</evidence>
<dbReference type="Proteomes" id="UP000663305">
    <property type="component" value="Plasmid pHSR-Bgl01"/>
</dbReference>
<geneLocation type="plasmid" evidence="1 2">
    <name>pHSR-Bgl01</name>
</geneLocation>
<keyword evidence="1" id="KW-0614">Plasmid</keyword>
<evidence type="ECO:0000313" key="1">
    <source>
        <dbReference type="EMBL" id="QSG13449.1"/>
    </source>
</evidence>
<accession>A0A897NRI4</accession>
<organism evidence="1 2">
    <name type="scientific">Halapricum desulfuricans</name>
    <dbReference type="NCBI Taxonomy" id="2841257"/>
    <lineage>
        <taxon>Archaea</taxon>
        <taxon>Methanobacteriati</taxon>
        <taxon>Methanobacteriota</taxon>
        <taxon>Stenosarchaea group</taxon>
        <taxon>Halobacteria</taxon>
        <taxon>Halobacteriales</taxon>
        <taxon>Haloarculaceae</taxon>
        <taxon>Halapricum</taxon>
    </lineage>
</organism>
<dbReference type="EMBL" id="CP064790">
    <property type="protein sequence ID" value="QSG13449.1"/>
    <property type="molecule type" value="Genomic_DNA"/>
</dbReference>
<proteinExistence type="predicted"/>